<accession>A0A8D8LLC9</accession>
<organism evidence="1">
    <name type="scientific">Cacopsylla melanoneura</name>
    <dbReference type="NCBI Taxonomy" id="428564"/>
    <lineage>
        <taxon>Eukaryota</taxon>
        <taxon>Metazoa</taxon>
        <taxon>Ecdysozoa</taxon>
        <taxon>Arthropoda</taxon>
        <taxon>Hexapoda</taxon>
        <taxon>Insecta</taxon>
        <taxon>Pterygota</taxon>
        <taxon>Neoptera</taxon>
        <taxon>Paraneoptera</taxon>
        <taxon>Hemiptera</taxon>
        <taxon>Sternorrhyncha</taxon>
        <taxon>Psylloidea</taxon>
        <taxon>Psyllidae</taxon>
        <taxon>Psyllinae</taxon>
        <taxon>Cacopsylla</taxon>
    </lineage>
</organism>
<dbReference type="EMBL" id="HBUF01024092">
    <property type="protein sequence ID" value="CAG6612244.1"/>
    <property type="molecule type" value="Transcribed_RNA"/>
</dbReference>
<reference evidence="1" key="1">
    <citation type="submission" date="2021-05" db="EMBL/GenBank/DDBJ databases">
        <authorList>
            <person name="Alioto T."/>
            <person name="Alioto T."/>
            <person name="Gomez Garrido J."/>
        </authorList>
    </citation>
    <scope>NUCLEOTIDE SEQUENCE</scope>
</reference>
<dbReference type="AlphaFoldDB" id="A0A8D8LLC9"/>
<name>A0A8D8LLC9_9HEMI</name>
<sequence length="107" mass="12049">MPEIVLVLGSICSAVATKYLSVVVAVPPLYKGNLDWTELWMMVLFGGWIDWLKDRSPPPRSDFLQLEGVFCREVLEVPEDCGVILDLVGNASWWGVRGVWEECASRH</sequence>
<evidence type="ECO:0000313" key="1">
    <source>
        <dbReference type="EMBL" id="CAG6612244.1"/>
    </source>
</evidence>
<protein>
    <submittedName>
        <fullName evidence="1">Uncharacterized protein</fullName>
    </submittedName>
</protein>
<proteinExistence type="predicted"/>